<keyword evidence="3" id="KW-1185">Reference proteome</keyword>
<dbReference type="Proteomes" id="UP000245708">
    <property type="component" value="Unassembled WGS sequence"/>
</dbReference>
<evidence type="ECO:0000259" key="1">
    <source>
        <dbReference type="Pfam" id="PF21880"/>
    </source>
</evidence>
<evidence type="ECO:0000313" key="3">
    <source>
        <dbReference type="Proteomes" id="UP000245708"/>
    </source>
</evidence>
<dbReference type="EMBL" id="QGGW01000004">
    <property type="protein sequence ID" value="PWK60649.1"/>
    <property type="molecule type" value="Genomic_DNA"/>
</dbReference>
<sequence>MTIDLVTATADSFRPHIGQDFTVNSVAGPLVLRLDNIKIFEGSTVRDNHLEIGGVVYPPRKAFALTLIGPREPVLRPGLMALSYPHIGPLTLFVSPFRQDHDCTLYEAVFN</sequence>
<reference evidence="2 3" key="1">
    <citation type="submission" date="2018-05" db="EMBL/GenBank/DDBJ databases">
        <title>Genomic Encyclopedia of Type Strains, Phase IV (KMG-IV): sequencing the most valuable type-strain genomes for metagenomic binning, comparative biology and taxonomic classification.</title>
        <authorList>
            <person name="Goeker M."/>
        </authorList>
    </citation>
    <scope>NUCLEOTIDE SEQUENCE [LARGE SCALE GENOMIC DNA]</scope>
    <source>
        <strain evidence="2 3">DSM 16097</strain>
    </source>
</reference>
<protein>
    <recommendedName>
        <fullName evidence="1">DUF6916 domain-containing protein</fullName>
    </recommendedName>
</protein>
<evidence type="ECO:0000313" key="2">
    <source>
        <dbReference type="EMBL" id="PWK60649.1"/>
    </source>
</evidence>
<feature type="domain" description="DUF6916" evidence="1">
    <location>
        <begin position="9"/>
        <end position="110"/>
    </location>
</feature>
<name>A0A316GZT0_9RHOB</name>
<comment type="caution">
    <text evidence="2">The sequence shown here is derived from an EMBL/GenBank/DDBJ whole genome shotgun (WGS) entry which is preliminary data.</text>
</comment>
<proteinExistence type="predicted"/>
<dbReference type="InterPro" id="IPR054209">
    <property type="entry name" value="DUF6916"/>
</dbReference>
<dbReference type="OrthoDB" id="7852971at2"/>
<gene>
    <name evidence="2" type="ORF">C7455_104286</name>
</gene>
<dbReference type="RefSeq" id="WP_146199984.1">
    <property type="nucleotide sequence ID" value="NZ_QGGW01000004.1"/>
</dbReference>
<accession>A0A316GZT0</accession>
<dbReference type="Pfam" id="PF21880">
    <property type="entry name" value="DUF6916"/>
    <property type="match status" value="1"/>
</dbReference>
<organism evidence="2 3">
    <name type="scientific">Roseicyclus mahoneyensis</name>
    <dbReference type="NCBI Taxonomy" id="164332"/>
    <lineage>
        <taxon>Bacteria</taxon>
        <taxon>Pseudomonadati</taxon>
        <taxon>Pseudomonadota</taxon>
        <taxon>Alphaproteobacteria</taxon>
        <taxon>Rhodobacterales</taxon>
        <taxon>Roseobacteraceae</taxon>
        <taxon>Roseicyclus</taxon>
    </lineage>
</organism>
<dbReference type="AlphaFoldDB" id="A0A316GZT0"/>